<comment type="catalytic activity">
    <reaction evidence="4">
        <text>L-glutamate + NAD(+) + H2O = 2-oxoglutarate + NH4(+) + NADH + H(+)</text>
        <dbReference type="Rhea" id="RHEA:15133"/>
        <dbReference type="ChEBI" id="CHEBI:15377"/>
        <dbReference type="ChEBI" id="CHEBI:15378"/>
        <dbReference type="ChEBI" id="CHEBI:16810"/>
        <dbReference type="ChEBI" id="CHEBI:28938"/>
        <dbReference type="ChEBI" id="CHEBI:29985"/>
        <dbReference type="ChEBI" id="CHEBI:57540"/>
        <dbReference type="ChEBI" id="CHEBI:57945"/>
        <dbReference type="EC" id="1.4.1.3"/>
    </reaction>
</comment>
<evidence type="ECO:0000259" key="10">
    <source>
        <dbReference type="SMART" id="SM00839"/>
    </source>
</evidence>
<dbReference type="InterPro" id="IPR006095">
    <property type="entry name" value="Glu/Leu/Phe/Val/Trp_DH"/>
</dbReference>
<dbReference type="PROSITE" id="PS00074">
    <property type="entry name" value="GLFV_DEHYDROGENASE"/>
    <property type="match status" value="1"/>
</dbReference>
<comment type="similarity">
    <text evidence="1 6 9">Belongs to the Glu/Leu/Phe/Val dehydrogenases family.</text>
</comment>
<proteinExistence type="inferred from homology"/>
<dbReference type="Pfam" id="PF02812">
    <property type="entry name" value="ELFV_dehydrog_N"/>
    <property type="match status" value="1"/>
</dbReference>
<keyword evidence="2 6" id="KW-0560">Oxidoreductase</keyword>
<feature type="binding site" evidence="8">
    <location>
        <position position="101"/>
    </location>
    <ligand>
        <name>substrate</name>
    </ligand>
</feature>
<dbReference type="PANTHER" id="PTHR11606:SF24">
    <property type="entry name" value="NAD-SPECIFIC GLUTAMATE DEHYDROGENASE"/>
    <property type="match status" value="1"/>
</dbReference>
<evidence type="ECO:0000256" key="8">
    <source>
        <dbReference type="PIRSR" id="PIRSR000185-2"/>
    </source>
</evidence>
<dbReference type="GO" id="GO:0006538">
    <property type="term" value="P:L-glutamate catabolic process"/>
    <property type="evidence" value="ECO:0007669"/>
    <property type="project" value="TreeGrafter"/>
</dbReference>
<dbReference type="FunCoup" id="D8U3G6">
    <property type="interactions" value="967"/>
</dbReference>
<organism evidence="12">
    <name type="scientific">Volvox carteri f. nagariensis</name>
    <dbReference type="NCBI Taxonomy" id="3068"/>
    <lineage>
        <taxon>Eukaryota</taxon>
        <taxon>Viridiplantae</taxon>
        <taxon>Chlorophyta</taxon>
        <taxon>core chlorophytes</taxon>
        <taxon>Chlorophyceae</taxon>
        <taxon>CS clade</taxon>
        <taxon>Chlamydomonadales</taxon>
        <taxon>Volvocaceae</taxon>
        <taxon>Volvox</taxon>
    </lineage>
</organism>
<evidence type="ECO:0000256" key="6">
    <source>
        <dbReference type="PIRNR" id="PIRNR000185"/>
    </source>
</evidence>
<comment type="catalytic activity">
    <reaction evidence="5">
        <text>L-glutamate + NADP(+) + H2O = 2-oxoglutarate + NH4(+) + NADPH + H(+)</text>
        <dbReference type="Rhea" id="RHEA:11612"/>
        <dbReference type="ChEBI" id="CHEBI:15377"/>
        <dbReference type="ChEBI" id="CHEBI:15378"/>
        <dbReference type="ChEBI" id="CHEBI:16810"/>
        <dbReference type="ChEBI" id="CHEBI:28938"/>
        <dbReference type="ChEBI" id="CHEBI:29985"/>
        <dbReference type="ChEBI" id="CHEBI:57783"/>
        <dbReference type="ChEBI" id="CHEBI:58349"/>
        <dbReference type="EC" id="1.4.1.3"/>
    </reaction>
</comment>
<dbReference type="InterPro" id="IPR006096">
    <property type="entry name" value="Glu/Leu/Phe/Val/Trp_DH_C"/>
</dbReference>
<evidence type="ECO:0000313" key="12">
    <source>
        <dbReference type="Proteomes" id="UP000001058"/>
    </source>
</evidence>
<dbReference type="AlphaFoldDB" id="D8U3G6"/>
<dbReference type="SUPFAM" id="SSF53223">
    <property type="entry name" value="Aminoacid dehydrogenase-like, N-terminal domain"/>
    <property type="match status" value="1"/>
</dbReference>
<protein>
    <recommendedName>
        <fullName evidence="6">Glutamate dehydrogenase</fullName>
    </recommendedName>
</protein>
<dbReference type="InterPro" id="IPR033922">
    <property type="entry name" value="NAD_bind_Glu_DH"/>
</dbReference>
<dbReference type="InterPro" id="IPR033524">
    <property type="entry name" value="Glu/Leu/Phe/Val_DH_AS"/>
</dbReference>
<dbReference type="GO" id="GO:0005739">
    <property type="term" value="C:mitochondrion"/>
    <property type="evidence" value="ECO:0007669"/>
    <property type="project" value="TreeGrafter"/>
</dbReference>
<dbReference type="GO" id="GO:0000166">
    <property type="term" value="F:nucleotide binding"/>
    <property type="evidence" value="ECO:0007669"/>
    <property type="project" value="UniProtKB-KW"/>
</dbReference>
<dbReference type="eggNOG" id="KOG2250">
    <property type="taxonomic scope" value="Eukaryota"/>
</dbReference>
<feature type="binding site" evidence="8">
    <location>
        <position position="77"/>
    </location>
    <ligand>
        <name>substrate</name>
    </ligand>
</feature>
<reference evidence="11 12" key="1">
    <citation type="journal article" date="2010" name="Science">
        <title>Genomic analysis of organismal complexity in the multicellular green alga Volvox carteri.</title>
        <authorList>
            <person name="Prochnik S.E."/>
            <person name="Umen J."/>
            <person name="Nedelcu A.M."/>
            <person name="Hallmann A."/>
            <person name="Miller S.M."/>
            <person name="Nishii I."/>
            <person name="Ferris P."/>
            <person name="Kuo A."/>
            <person name="Mitros T."/>
            <person name="Fritz-Laylin L.K."/>
            <person name="Hellsten U."/>
            <person name="Chapman J."/>
            <person name="Simakov O."/>
            <person name="Rensing S.A."/>
            <person name="Terry A."/>
            <person name="Pangilinan J."/>
            <person name="Kapitonov V."/>
            <person name="Jurka J."/>
            <person name="Salamov A."/>
            <person name="Shapiro H."/>
            <person name="Schmutz J."/>
            <person name="Grimwood J."/>
            <person name="Lindquist E."/>
            <person name="Lucas S."/>
            <person name="Grigoriev I.V."/>
            <person name="Schmitt R."/>
            <person name="Kirk D."/>
            <person name="Rokhsar D.S."/>
        </authorList>
    </citation>
    <scope>NUCLEOTIDE SEQUENCE [LARGE SCALE GENOMIC DNA]</scope>
    <source>
        <strain evidence="12">f. Nagariensis / Eve</strain>
    </source>
</reference>
<dbReference type="OrthoDB" id="6718861at2759"/>
<dbReference type="PRINTS" id="PR00082">
    <property type="entry name" value="GLFDHDRGNASE"/>
</dbReference>
<dbReference type="CDD" id="cd01076">
    <property type="entry name" value="NAD_bind_1_Glu_DH"/>
    <property type="match status" value="1"/>
</dbReference>
<dbReference type="InterPro" id="IPR014362">
    <property type="entry name" value="Glu_DH"/>
</dbReference>
<dbReference type="SUPFAM" id="SSF51735">
    <property type="entry name" value="NAD(P)-binding Rossmann-fold domains"/>
    <property type="match status" value="1"/>
</dbReference>
<sequence length="405" mass="44417">MAASLSQFRYASSHAENTNKFLREALNRLDYPEKLQNLLLTPRREMSVELVVQMDDGKIEVFNAYRVQHNNARGPYKGGLRYHPQVDLDDVRSLASLMTWKTAVMDIPYGGAKGGVTVDPRKLSERELEKLTRKLVVMAWFFDEYSKYKGFSPGVVTGKPVYLHGSLGREAATGRGTTFAIRELLKALHMGKLADQKYVIQGFGNVGSWAAQLLWESGGKVVAVSDVAGAVANENVSGRACGLDIGELRKHMAAGKTLASFPGGVALPKEDILAQPCDVLIPAAIGGVIGPEMAARLQCKVVVEAANGPTTPEGDLVLRDRGITVLPDIYTNGGGVTVSFFEWVQNLQNFKWEEEDVNRKLDRKMTDAFAALWGVHKEMGVPLRTAAFVVALQRVTRAEVHRGFD</sequence>
<dbReference type="InterPro" id="IPR036291">
    <property type="entry name" value="NAD(P)-bd_dom_sf"/>
</dbReference>
<dbReference type="SMART" id="SM00839">
    <property type="entry name" value="ELFV_dehydrog"/>
    <property type="match status" value="1"/>
</dbReference>
<evidence type="ECO:0000256" key="9">
    <source>
        <dbReference type="RuleBase" id="RU004417"/>
    </source>
</evidence>
<evidence type="ECO:0000256" key="7">
    <source>
        <dbReference type="PIRSR" id="PIRSR000185-1"/>
    </source>
</evidence>
<dbReference type="Gene3D" id="3.40.50.720">
    <property type="entry name" value="NAD(P)-binding Rossmann-like Domain"/>
    <property type="match status" value="1"/>
</dbReference>
<dbReference type="KEGG" id="vcn:VOLCADRAFT_63307"/>
<feature type="binding site" evidence="8">
    <location>
        <position position="205"/>
    </location>
    <ligand>
        <name>NAD(+)</name>
        <dbReference type="ChEBI" id="CHEBI:57540"/>
    </ligand>
</feature>
<dbReference type="Pfam" id="PF00208">
    <property type="entry name" value="ELFV_dehydrog"/>
    <property type="match status" value="1"/>
</dbReference>
<dbReference type="PANTHER" id="PTHR11606">
    <property type="entry name" value="GLUTAMATE DEHYDROGENASE"/>
    <property type="match status" value="1"/>
</dbReference>
<feature type="domain" description="Glutamate/phenylalanine/leucine/valine/L-tryptophan dehydrogenase C-terminal" evidence="10">
    <location>
        <begin position="166"/>
        <end position="403"/>
    </location>
</feature>
<evidence type="ECO:0000256" key="5">
    <source>
        <dbReference type="ARBA" id="ARBA00048577"/>
    </source>
</evidence>
<dbReference type="GO" id="GO:0004352">
    <property type="term" value="F:glutamate dehydrogenase (NAD+) activity"/>
    <property type="evidence" value="ECO:0007669"/>
    <property type="project" value="TreeGrafter"/>
</dbReference>
<dbReference type="Gene3D" id="3.40.50.10860">
    <property type="entry name" value="Leucine Dehydrogenase, chain A, domain 1"/>
    <property type="match status" value="1"/>
</dbReference>
<evidence type="ECO:0000256" key="1">
    <source>
        <dbReference type="ARBA" id="ARBA00006382"/>
    </source>
</evidence>
<dbReference type="EMBL" id="GL378355">
    <property type="protein sequence ID" value="EFJ45751.1"/>
    <property type="molecule type" value="Genomic_DNA"/>
</dbReference>
<evidence type="ECO:0000256" key="4">
    <source>
        <dbReference type="ARBA" id="ARBA00047867"/>
    </source>
</evidence>
<keyword evidence="3 8" id="KW-0520">NAD</keyword>
<evidence type="ECO:0000256" key="3">
    <source>
        <dbReference type="ARBA" id="ARBA00023027"/>
    </source>
</evidence>
<dbReference type="STRING" id="3068.D8U3G6"/>
<dbReference type="InParanoid" id="D8U3G6"/>
<evidence type="ECO:0000256" key="2">
    <source>
        <dbReference type="ARBA" id="ARBA00023002"/>
    </source>
</evidence>
<evidence type="ECO:0000313" key="11">
    <source>
        <dbReference type="EMBL" id="EFJ45751.1"/>
    </source>
</evidence>
<feature type="binding site" evidence="8">
    <location>
        <position position="339"/>
    </location>
    <ligand>
        <name>substrate</name>
    </ligand>
</feature>
<feature type="active site" description="Proton donor" evidence="7">
    <location>
        <position position="113"/>
    </location>
</feature>
<keyword evidence="8" id="KW-0547">Nucleotide-binding</keyword>
<dbReference type="GeneID" id="9622229"/>
<dbReference type="PIRSF" id="PIRSF000185">
    <property type="entry name" value="Glu_DH"/>
    <property type="match status" value="1"/>
</dbReference>
<feature type="binding site" evidence="8">
    <location>
        <position position="173"/>
    </location>
    <ligand>
        <name>NAD(+)</name>
        <dbReference type="ChEBI" id="CHEBI:57540"/>
    </ligand>
</feature>
<dbReference type="InterPro" id="IPR006097">
    <property type="entry name" value="Glu/Leu/Phe/Val/Trp_DH_dimer"/>
</dbReference>
<dbReference type="Proteomes" id="UP000001058">
    <property type="component" value="Unassembled WGS sequence"/>
</dbReference>
<accession>D8U3G6</accession>
<gene>
    <name evidence="11" type="ORF">VOLCADRAFT_63307</name>
</gene>
<dbReference type="RefSeq" id="XP_002953152.1">
    <property type="nucleotide sequence ID" value="XM_002953106.1"/>
</dbReference>
<dbReference type="InterPro" id="IPR046346">
    <property type="entry name" value="Aminoacid_DH-like_N_sf"/>
</dbReference>
<keyword evidence="12" id="KW-1185">Reference proteome</keyword>
<name>D8U3G6_VOLCA</name>